<dbReference type="OrthoDB" id="9099264at2"/>
<evidence type="ECO:0000313" key="3">
    <source>
        <dbReference type="Proteomes" id="UP000192911"/>
    </source>
</evidence>
<sequence length="106" mass="10684">MKAIVKASLFATLLAAPLFAFAQNTDGGLTRAQVRADLVRVESAGYRPIASDASYPADIESAEAKVAAANGTLATASVGGSDENGGAQAGHAAQPVARLRSLYAGH</sequence>
<reference evidence="3" key="1">
    <citation type="submission" date="2017-04" db="EMBL/GenBank/DDBJ databases">
        <authorList>
            <person name="Varghese N."/>
            <person name="Submissions S."/>
        </authorList>
    </citation>
    <scope>NUCLEOTIDE SEQUENCE [LARGE SCALE GENOMIC DNA]</scope>
    <source>
        <strain evidence="3">Ballard 720</strain>
    </source>
</reference>
<dbReference type="InterPro" id="IPR025421">
    <property type="entry name" value="DUF4148"/>
</dbReference>
<protein>
    <recommendedName>
        <fullName evidence="4">DUF4148 domain-containing protein</fullName>
    </recommendedName>
</protein>
<gene>
    <name evidence="2" type="ORF">SAMN06295900_11671</name>
</gene>
<feature type="chain" id="PRO_5010870075" description="DUF4148 domain-containing protein" evidence="1">
    <location>
        <begin position="23"/>
        <end position="106"/>
    </location>
</feature>
<accession>A0A1X7GJV9</accession>
<proteinExistence type="predicted"/>
<name>A0A1X7GJV9_TRICW</name>
<evidence type="ECO:0008006" key="4">
    <source>
        <dbReference type="Google" id="ProtNLM"/>
    </source>
</evidence>
<organism evidence="2 3">
    <name type="scientific">Trinickia caryophylli</name>
    <name type="common">Paraburkholderia caryophylli</name>
    <dbReference type="NCBI Taxonomy" id="28094"/>
    <lineage>
        <taxon>Bacteria</taxon>
        <taxon>Pseudomonadati</taxon>
        <taxon>Pseudomonadota</taxon>
        <taxon>Betaproteobacteria</taxon>
        <taxon>Burkholderiales</taxon>
        <taxon>Burkholderiaceae</taxon>
        <taxon>Trinickia</taxon>
    </lineage>
</organism>
<feature type="signal peptide" evidence="1">
    <location>
        <begin position="1"/>
        <end position="22"/>
    </location>
</feature>
<evidence type="ECO:0000313" key="2">
    <source>
        <dbReference type="EMBL" id="SMF70438.1"/>
    </source>
</evidence>
<dbReference type="Proteomes" id="UP000192911">
    <property type="component" value="Unassembled WGS sequence"/>
</dbReference>
<evidence type="ECO:0000256" key="1">
    <source>
        <dbReference type="SAM" id="SignalP"/>
    </source>
</evidence>
<dbReference type="AlphaFoldDB" id="A0A1X7GJV9"/>
<dbReference type="EMBL" id="FXAH01000016">
    <property type="protein sequence ID" value="SMF70438.1"/>
    <property type="molecule type" value="Genomic_DNA"/>
</dbReference>
<dbReference type="GeneID" id="95552056"/>
<dbReference type="Pfam" id="PF13663">
    <property type="entry name" value="DUF4148"/>
    <property type="match status" value="1"/>
</dbReference>
<dbReference type="RefSeq" id="WP_085229821.1">
    <property type="nucleotide sequence ID" value="NZ_BSQD01000014.1"/>
</dbReference>
<keyword evidence="3" id="KW-1185">Reference proteome</keyword>
<keyword evidence="1" id="KW-0732">Signal</keyword>